<feature type="region of interest" description="Disordered" evidence="1">
    <location>
        <begin position="99"/>
        <end position="123"/>
    </location>
</feature>
<evidence type="ECO:0000313" key="7">
    <source>
        <dbReference type="Proteomes" id="UP000524535"/>
    </source>
</evidence>
<evidence type="ECO:0000313" key="6">
    <source>
        <dbReference type="Proteomes" id="UP000520770"/>
    </source>
</evidence>
<feature type="chain" id="PRO_5036214466" description="DUF2946 domain-containing protein" evidence="2">
    <location>
        <begin position="24"/>
        <end position="123"/>
    </location>
</feature>
<organism evidence="4 7">
    <name type="scientific">Aliirhizobium cellulosilyticum</name>
    <dbReference type="NCBI Taxonomy" id="393664"/>
    <lineage>
        <taxon>Bacteria</taxon>
        <taxon>Pseudomonadati</taxon>
        <taxon>Pseudomonadota</taxon>
        <taxon>Alphaproteobacteria</taxon>
        <taxon>Hyphomicrobiales</taxon>
        <taxon>Rhizobiaceae</taxon>
        <taxon>Aliirhizobium</taxon>
    </lineage>
</organism>
<evidence type="ECO:0000313" key="5">
    <source>
        <dbReference type="EMBL" id="MBB4448179.1"/>
    </source>
</evidence>
<comment type="caution">
    <text evidence="4">The sequence shown here is derived from an EMBL/GenBank/DDBJ whole genome shotgun (WGS) entry which is preliminary data.</text>
</comment>
<dbReference type="EMBL" id="JACIGY010000006">
    <property type="protein sequence ID" value="MBB4413546.1"/>
    <property type="molecule type" value="Genomic_DNA"/>
</dbReference>
<feature type="signal peptide" evidence="2">
    <location>
        <begin position="1"/>
        <end position="23"/>
    </location>
</feature>
<dbReference type="Proteomes" id="UP000524535">
    <property type="component" value="Unassembled WGS sequence"/>
</dbReference>
<evidence type="ECO:0000313" key="8">
    <source>
        <dbReference type="Proteomes" id="UP000576087"/>
    </source>
</evidence>
<evidence type="ECO:0008006" key="9">
    <source>
        <dbReference type="Google" id="ProtNLM"/>
    </source>
</evidence>
<dbReference type="EMBL" id="JACIGW010000005">
    <property type="protein sequence ID" value="MBB4350422.1"/>
    <property type="molecule type" value="Genomic_DNA"/>
</dbReference>
<evidence type="ECO:0000313" key="3">
    <source>
        <dbReference type="EMBL" id="MBB4350422.1"/>
    </source>
</evidence>
<sequence length="123" mass="12690">MVKFARVMLMVLAALFLARGPVAYGAQPAPGHVHLSHAELAMHRGHTPMDGPQAGTQCSKAGCALAACQVLSVTAAILPDSQIAVPVFLAPAYPHTDDAAFSSLRNGPPPPPPKSPIDHVQAA</sequence>
<accession>A0A7W6XC43</accession>
<dbReference type="AlphaFoldDB" id="A0A7W6XC43"/>
<dbReference type="Proteomes" id="UP000576087">
    <property type="component" value="Unassembled WGS sequence"/>
</dbReference>
<dbReference type="Proteomes" id="UP000520770">
    <property type="component" value="Unassembled WGS sequence"/>
</dbReference>
<evidence type="ECO:0000256" key="1">
    <source>
        <dbReference type="SAM" id="MobiDB-lite"/>
    </source>
</evidence>
<evidence type="ECO:0000256" key="2">
    <source>
        <dbReference type="SAM" id="SignalP"/>
    </source>
</evidence>
<gene>
    <name evidence="4" type="ORF">GGE31_004074</name>
    <name evidence="3" type="ORF">GGE33_004187</name>
    <name evidence="5" type="ORF">GGE35_004016</name>
</gene>
<name>A0A7W6XC43_9HYPH</name>
<dbReference type="RefSeq" id="WP_183827171.1">
    <property type="nucleotide sequence ID" value="NZ_JACIGW010000005.1"/>
</dbReference>
<proteinExistence type="predicted"/>
<evidence type="ECO:0000313" key="4">
    <source>
        <dbReference type="EMBL" id="MBB4413546.1"/>
    </source>
</evidence>
<reference evidence="6 7" key="1">
    <citation type="submission" date="2020-08" db="EMBL/GenBank/DDBJ databases">
        <title>Genomic Encyclopedia of Type Strains, Phase IV (KMG-V): Genome sequencing to study the core and pangenomes of soil and plant-associated prokaryotes.</title>
        <authorList>
            <person name="Whitman W."/>
        </authorList>
    </citation>
    <scope>NUCLEOTIDE SEQUENCE [LARGE SCALE GENOMIC DNA]</scope>
    <source>
        <strain evidence="4 7">SEMIA 444</strain>
        <strain evidence="3 6">SEMIA 448</strain>
        <strain evidence="5 8">SEMIA 452</strain>
    </source>
</reference>
<keyword evidence="2" id="KW-0732">Signal</keyword>
<dbReference type="EMBL" id="JACIHM010000006">
    <property type="protein sequence ID" value="MBB4448179.1"/>
    <property type="molecule type" value="Genomic_DNA"/>
</dbReference>
<protein>
    <recommendedName>
        <fullName evidence="9">DUF2946 domain-containing protein</fullName>
    </recommendedName>
</protein>
<keyword evidence="7" id="KW-1185">Reference proteome</keyword>